<name>A0A0D1ZEA6_9EURO</name>
<accession>A0A0D1ZEA6</accession>
<dbReference type="InterPro" id="IPR051795">
    <property type="entry name" value="Glycosyl_Hydrlase_43"/>
</dbReference>
<reference evidence="8 9" key="1">
    <citation type="submission" date="2015-01" db="EMBL/GenBank/DDBJ databases">
        <title>The Genome Sequence of Exophiala sideris CBS121828.</title>
        <authorList>
            <consortium name="The Broad Institute Genomics Platform"/>
            <person name="Cuomo C."/>
            <person name="de Hoog S."/>
            <person name="Gorbushina A."/>
            <person name="Stielow B."/>
            <person name="Teixiera M."/>
            <person name="Abouelleil A."/>
            <person name="Chapman S.B."/>
            <person name="Priest M."/>
            <person name="Young S.K."/>
            <person name="Wortman J."/>
            <person name="Nusbaum C."/>
            <person name="Birren B."/>
        </authorList>
    </citation>
    <scope>NUCLEOTIDE SEQUENCE [LARGE SCALE GENOMIC DNA]</scope>
    <source>
        <strain evidence="8 9">CBS 121828</strain>
    </source>
</reference>
<dbReference type="Proteomes" id="UP000053599">
    <property type="component" value="Unassembled WGS sequence"/>
</dbReference>
<dbReference type="GO" id="GO:0004553">
    <property type="term" value="F:hydrolase activity, hydrolyzing O-glycosyl compounds"/>
    <property type="evidence" value="ECO:0007669"/>
    <property type="project" value="InterPro"/>
</dbReference>
<comment type="similarity">
    <text evidence="1 6">Belongs to the glycosyl hydrolase 43 family.</text>
</comment>
<feature type="site" description="Important for catalytic activity, responsible for pKa modulation of the active site Glu and correct orientation of both the proton donor and substrate" evidence="5">
    <location>
        <position position="251"/>
    </location>
</feature>
<keyword evidence="2 6" id="KW-0378">Hydrolase</keyword>
<gene>
    <name evidence="8" type="ORF">PV11_00880</name>
</gene>
<dbReference type="AlphaFoldDB" id="A0A0D1ZEA6"/>
<dbReference type="Pfam" id="PF04616">
    <property type="entry name" value="Glyco_hydro_43"/>
    <property type="match status" value="1"/>
</dbReference>
<dbReference type="InterPro" id="IPR023296">
    <property type="entry name" value="Glyco_hydro_beta-prop_sf"/>
</dbReference>
<evidence type="ECO:0000256" key="5">
    <source>
        <dbReference type="PIRSR" id="PIRSR606710-2"/>
    </source>
</evidence>
<evidence type="ECO:0000256" key="1">
    <source>
        <dbReference type="ARBA" id="ARBA00009865"/>
    </source>
</evidence>
<organism evidence="8 9">
    <name type="scientific">Exophiala sideris</name>
    <dbReference type="NCBI Taxonomy" id="1016849"/>
    <lineage>
        <taxon>Eukaryota</taxon>
        <taxon>Fungi</taxon>
        <taxon>Dikarya</taxon>
        <taxon>Ascomycota</taxon>
        <taxon>Pezizomycotina</taxon>
        <taxon>Eurotiomycetes</taxon>
        <taxon>Chaetothyriomycetidae</taxon>
        <taxon>Chaetothyriales</taxon>
        <taxon>Herpotrichiellaceae</taxon>
        <taxon>Exophiala</taxon>
    </lineage>
</organism>
<dbReference type="EMBL" id="KN846951">
    <property type="protein sequence ID" value="KIV85148.1"/>
    <property type="molecule type" value="Genomic_DNA"/>
</dbReference>
<evidence type="ECO:0000313" key="9">
    <source>
        <dbReference type="Proteomes" id="UP000053599"/>
    </source>
</evidence>
<evidence type="ECO:0000256" key="2">
    <source>
        <dbReference type="ARBA" id="ARBA00022801"/>
    </source>
</evidence>
<dbReference type="PANTHER" id="PTHR42812">
    <property type="entry name" value="BETA-XYLOSIDASE"/>
    <property type="match status" value="1"/>
</dbReference>
<feature type="active site" description="Proton acceptor" evidence="4">
    <location>
        <position position="130"/>
    </location>
</feature>
<evidence type="ECO:0008006" key="10">
    <source>
        <dbReference type="Google" id="ProtNLM"/>
    </source>
</evidence>
<dbReference type="STRING" id="1016849.A0A0D1ZEA6"/>
<protein>
    <recommendedName>
        <fullName evidence="10">Glycoside hydrolase family 43 protein</fullName>
    </recommendedName>
</protein>
<evidence type="ECO:0000256" key="7">
    <source>
        <dbReference type="SAM" id="MobiDB-lite"/>
    </source>
</evidence>
<dbReference type="SUPFAM" id="SSF75005">
    <property type="entry name" value="Arabinanase/levansucrase/invertase"/>
    <property type="match status" value="1"/>
</dbReference>
<dbReference type="InterPro" id="IPR006710">
    <property type="entry name" value="Glyco_hydro_43"/>
</dbReference>
<dbReference type="CDD" id="cd08999">
    <property type="entry name" value="GH43_ABN-like"/>
    <property type="match status" value="1"/>
</dbReference>
<sequence>MPMPSVINMLVRSQEKQPLLPPPSHPSRGYNTLSFNDNQEKGSLTSSIPYTPQLSPNKRSLLLSLRTKIILSMVAIPAFLLASSAVTSLGPLTPRDTVIRSPEPAEAHTTSNSSLFASVQGPLISTQFADPAIIAHNGISYAFATNNKGVGADRINVQVATSTDNKTWTLMDHHDALPHVGAWETGAGVWAPDVVQVDDGSFVLYYADVPTWAPQHHCVGAATSKNITGPYVPLSQPFACPNITTKGGAIDPDGFHDIATNKRYVVYKVDGNSLGHGGACMNSVAPIVPTPLMLQQVAADGVTPIGKPTQILDRDDIDGPLIEAPSLHRSPQGIYFLFYSSNCFTTPKYDISYATATNVLGPYTRSNRPLLITSDAGLVGPGGMDMIKGGGMIVFHGHMTIQNDPAEYKQAENISASTGTPVASVNLPLIRGMWSATATFSGRSVSLA</sequence>
<feature type="compositionally biased region" description="Polar residues" evidence="7">
    <location>
        <begin position="29"/>
        <end position="51"/>
    </location>
</feature>
<proteinExistence type="inferred from homology"/>
<feature type="region of interest" description="Disordered" evidence="7">
    <location>
        <begin position="15"/>
        <end position="51"/>
    </location>
</feature>
<feature type="active site" description="Proton donor" evidence="4">
    <location>
        <position position="323"/>
    </location>
</feature>
<evidence type="ECO:0000256" key="3">
    <source>
        <dbReference type="ARBA" id="ARBA00023295"/>
    </source>
</evidence>
<evidence type="ECO:0000256" key="4">
    <source>
        <dbReference type="PIRSR" id="PIRSR606710-1"/>
    </source>
</evidence>
<dbReference type="PANTHER" id="PTHR42812:SF5">
    <property type="entry name" value="ENDO-ARABINASE"/>
    <property type="match status" value="1"/>
</dbReference>
<dbReference type="HOGENOM" id="CLU_009397_8_0_1"/>
<dbReference type="GO" id="GO:0005975">
    <property type="term" value="P:carbohydrate metabolic process"/>
    <property type="evidence" value="ECO:0007669"/>
    <property type="project" value="InterPro"/>
</dbReference>
<dbReference type="Gene3D" id="2.115.10.20">
    <property type="entry name" value="Glycosyl hydrolase domain, family 43"/>
    <property type="match status" value="1"/>
</dbReference>
<evidence type="ECO:0000256" key="6">
    <source>
        <dbReference type="RuleBase" id="RU361187"/>
    </source>
</evidence>
<evidence type="ECO:0000313" key="8">
    <source>
        <dbReference type="EMBL" id="KIV85148.1"/>
    </source>
</evidence>
<dbReference type="OrthoDB" id="3879658at2759"/>
<keyword evidence="3 6" id="KW-0326">Glycosidase</keyword>